<dbReference type="InterPro" id="IPR008962">
    <property type="entry name" value="PapD-like_sf"/>
</dbReference>
<evidence type="ECO:0000256" key="7">
    <source>
        <dbReference type="SAM" id="SignalP"/>
    </source>
</evidence>
<dbReference type="SUPFAM" id="SSF49354">
    <property type="entry name" value="PapD-like"/>
    <property type="match status" value="1"/>
</dbReference>
<evidence type="ECO:0000256" key="4">
    <source>
        <dbReference type="ARBA" id="ARBA00022764"/>
    </source>
</evidence>
<evidence type="ECO:0000256" key="1">
    <source>
        <dbReference type="ARBA" id="ARBA00004418"/>
    </source>
</evidence>
<name>A0ABU6E7U2_9ENTR</name>
<evidence type="ECO:0000256" key="5">
    <source>
        <dbReference type="ARBA" id="ARBA00023186"/>
    </source>
</evidence>
<comment type="subcellular location">
    <subcellularLocation>
        <location evidence="1 6">Periplasm</location>
    </subcellularLocation>
</comment>
<dbReference type="InterPro" id="IPR036316">
    <property type="entry name" value="Pili_assmbl_chap_C_dom_sf"/>
</dbReference>
<dbReference type="Gene3D" id="2.60.40.10">
    <property type="entry name" value="Immunoglobulins"/>
    <property type="match status" value="2"/>
</dbReference>
<dbReference type="EMBL" id="JALLMC010000011">
    <property type="protein sequence ID" value="MEB6412269.1"/>
    <property type="molecule type" value="Genomic_DNA"/>
</dbReference>
<dbReference type="PROSITE" id="PS00635">
    <property type="entry name" value="PILI_CHAPERONE"/>
    <property type="match status" value="1"/>
</dbReference>
<dbReference type="InterPro" id="IPR001829">
    <property type="entry name" value="Pili_assmbl_chaperone_bac"/>
</dbReference>
<feature type="signal peptide" evidence="7">
    <location>
        <begin position="1"/>
        <end position="19"/>
    </location>
</feature>
<comment type="similarity">
    <text evidence="2 6">Belongs to the periplasmic pilus chaperone family.</text>
</comment>
<dbReference type="InterPro" id="IPR013783">
    <property type="entry name" value="Ig-like_fold"/>
</dbReference>
<dbReference type="Pfam" id="PF00345">
    <property type="entry name" value="PapD_N"/>
    <property type="match status" value="1"/>
</dbReference>
<sequence length="232" mass="25925">MNKIIISLMLWMLVSPVQSGVMPSQSRVIFNASDRMQSLMLVNTNSYPVVVQTWADNGEGDPDVKNIPFIILPPVFRLETGDVRGIRIVKNETSLAQDRESLFWLNIYEMPPDTRMDKENSVLVTMNTQIKIIYRPALVTTTPAESLAKLRCALQMKGLLKCSNHSANYLSISSISYLDKENRVHSVKNGMLTFPPHAEVSIHENSMADSPARLIFTLIGDGGELTDISVNM</sequence>
<dbReference type="InterPro" id="IPR016147">
    <property type="entry name" value="Pili_assmbl_chaperone_N"/>
</dbReference>
<gene>
    <name evidence="9" type="ORF">MXM28_21605</name>
</gene>
<keyword evidence="5 6" id="KW-0143">Chaperone</keyword>
<organism evidence="9 10">
    <name type="scientific">Enterobacter vonholyi</name>
    <dbReference type="NCBI Taxonomy" id="2797505"/>
    <lineage>
        <taxon>Bacteria</taxon>
        <taxon>Pseudomonadati</taxon>
        <taxon>Pseudomonadota</taxon>
        <taxon>Gammaproteobacteria</taxon>
        <taxon>Enterobacterales</taxon>
        <taxon>Enterobacteriaceae</taxon>
        <taxon>Enterobacter</taxon>
    </lineage>
</organism>
<reference evidence="9 10" key="1">
    <citation type="submission" date="2022-04" db="EMBL/GenBank/DDBJ databases">
        <title>Whole genome surviellance of AMR bacteria from Assam, India: One Health Study.</title>
        <authorList>
            <person name="Mendem S.K."/>
            <person name="Rakshit O."/>
            <person name="Murugesan D."/>
            <person name="Shome R."/>
            <person name="Raisen C."/>
            <person name="Holmes M.A."/>
            <person name="Saikia K."/>
            <person name="Shome B.R."/>
        </authorList>
    </citation>
    <scope>NUCLEOTIDE SEQUENCE [LARGE SCALE GENOMIC DNA]</scope>
    <source>
        <strain evidence="9 10">MGG-11lp</strain>
    </source>
</reference>
<accession>A0ABU6E7U2</accession>
<feature type="chain" id="PRO_5046590914" evidence="7">
    <location>
        <begin position="20"/>
        <end position="232"/>
    </location>
</feature>
<evidence type="ECO:0000313" key="10">
    <source>
        <dbReference type="Proteomes" id="UP001306510"/>
    </source>
</evidence>
<dbReference type="InterPro" id="IPR050643">
    <property type="entry name" value="Periplasmic_pilus_chap"/>
</dbReference>
<evidence type="ECO:0000256" key="2">
    <source>
        <dbReference type="ARBA" id="ARBA00007399"/>
    </source>
</evidence>
<keyword evidence="10" id="KW-1185">Reference proteome</keyword>
<dbReference type="PANTHER" id="PTHR30251:SF7">
    <property type="entry name" value="FIMBRIAE CHAPARONE"/>
    <property type="match status" value="1"/>
</dbReference>
<dbReference type="PANTHER" id="PTHR30251">
    <property type="entry name" value="PILUS ASSEMBLY CHAPERONE"/>
    <property type="match status" value="1"/>
</dbReference>
<dbReference type="InterPro" id="IPR018046">
    <property type="entry name" value="Pili_assmbl_chaperone_CS"/>
</dbReference>
<comment type="caution">
    <text evidence="9">The sequence shown here is derived from an EMBL/GenBank/DDBJ whole genome shotgun (WGS) entry which is preliminary data.</text>
</comment>
<evidence type="ECO:0000256" key="3">
    <source>
        <dbReference type="ARBA" id="ARBA00022729"/>
    </source>
</evidence>
<dbReference type="Proteomes" id="UP001306510">
    <property type="component" value="Unassembled WGS sequence"/>
</dbReference>
<protein>
    <submittedName>
        <fullName evidence="9">Molecular chaperone</fullName>
    </submittedName>
</protein>
<keyword evidence="4" id="KW-0574">Periplasm</keyword>
<evidence type="ECO:0000256" key="6">
    <source>
        <dbReference type="RuleBase" id="RU003918"/>
    </source>
</evidence>
<dbReference type="PRINTS" id="PR00969">
    <property type="entry name" value="CHAPERONPILI"/>
</dbReference>
<evidence type="ECO:0000259" key="8">
    <source>
        <dbReference type="Pfam" id="PF00345"/>
    </source>
</evidence>
<feature type="domain" description="Pili assembly chaperone N-terminal" evidence="8">
    <location>
        <begin position="20"/>
        <end position="137"/>
    </location>
</feature>
<evidence type="ECO:0000313" key="9">
    <source>
        <dbReference type="EMBL" id="MEB6412269.1"/>
    </source>
</evidence>
<proteinExistence type="inferred from homology"/>
<dbReference type="SUPFAM" id="SSF49584">
    <property type="entry name" value="Periplasmic chaperone C-domain"/>
    <property type="match status" value="1"/>
</dbReference>
<dbReference type="RefSeq" id="WP_248163012.1">
    <property type="nucleotide sequence ID" value="NZ_JALLMC010000011.1"/>
</dbReference>
<keyword evidence="3 7" id="KW-0732">Signal</keyword>